<evidence type="ECO:0000259" key="2">
    <source>
        <dbReference type="Pfam" id="PF14303"/>
    </source>
</evidence>
<dbReference type="FunCoup" id="A0A0R0J409">
    <property type="interactions" value="78"/>
</dbReference>
<dbReference type="EMBL" id="CM000841">
    <property type="protein sequence ID" value="KRH45759.1"/>
    <property type="molecule type" value="Genomic_DNA"/>
</dbReference>
<sequence length="337" mass="38770">MYRPPQSSENFQNPPQYVMCPPPPPTSENSQNPPQYIMYPPPPHMWYMHLSSNVEPPTSGSSQNPQIYSQPSTPTNSNTCYRPSLSNIVLPSNKIESPVGVDGIQLDEGDENSSGKKKVDQTSKQYWERIKNAYNNDNVRQSGQFCERSWTQLKSRWNRIHPPVQKFNGCYKQADKHRRNGSSEKDVLADAHMIYSQDTDQPKFDAEFMSKYSKRTKVSTSGNYSSSSNPETPIEVKEYDTLSPMSRPIGPKAAKRKSKGKECPNTLDLSGIECVIKDKNMNTSKLIQLKEAQEKRLQEQERRMEYEILMKDTSNMSEQQRKDHEKFCDHIRKKLGY</sequence>
<dbReference type="AlphaFoldDB" id="A0A0R0J409"/>
<name>A0A0R0J409_SOYBN</name>
<dbReference type="OMA" id="ILYHEAM"/>
<dbReference type="PANTHER" id="PTHR45023:SF4">
    <property type="entry name" value="GLYCINE-RICH PROTEIN-RELATED"/>
    <property type="match status" value="1"/>
</dbReference>
<evidence type="ECO:0000256" key="1">
    <source>
        <dbReference type="SAM" id="MobiDB-lite"/>
    </source>
</evidence>
<dbReference type="OrthoDB" id="1406386at2759"/>
<dbReference type="SMR" id="A0A0R0J409"/>
<reference evidence="3 4" key="1">
    <citation type="journal article" date="2010" name="Nature">
        <title>Genome sequence of the palaeopolyploid soybean.</title>
        <authorList>
            <person name="Schmutz J."/>
            <person name="Cannon S.B."/>
            <person name="Schlueter J."/>
            <person name="Ma J."/>
            <person name="Mitros T."/>
            <person name="Nelson W."/>
            <person name="Hyten D.L."/>
            <person name="Song Q."/>
            <person name="Thelen J.J."/>
            <person name="Cheng J."/>
            <person name="Xu D."/>
            <person name="Hellsten U."/>
            <person name="May G.D."/>
            <person name="Yu Y."/>
            <person name="Sakurai T."/>
            <person name="Umezawa T."/>
            <person name="Bhattacharyya M.K."/>
            <person name="Sandhu D."/>
            <person name="Valliyodan B."/>
            <person name="Lindquist E."/>
            <person name="Peto M."/>
            <person name="Grant D."/>
            <person name="Shu S."/>
            <person name="Goodstein D."/>
            <person name="Barry K."/>
            <person name="Futrell-Griggs M."/>
            <person name="Abernathy B."/>
            <person name="Du J."/>
            <person name="Tian Z."/>
            <person name="Zhu L."/>
            <person name="Gill N."/>
            <person name="Joshi T."/>
            <person name="Libault M."/>
            <person name="Sethuraman A."/>
            <person name="Zhang X.-C."/>
            <person name="Shinozaki K."/>
            <person name="Nguyen H.T."/>
            <person name="Wing R.A."/>
            <person name="Cregan P."/>
            <person name="Specht J."/>
            <person name="Grimwood J."/>
            <person name="Rokhsar D."/>
            <person name="Stacey G."/>
            <person name="Shoemaker R.C."/>
            <person name="Jackson S.A."/>
        </authorList>
    </citation>
    <scope>NUCLEOTIDE SEQUENCE [LARGE SCALE GENOMIC DNA]</scope>
    <source>
        <strain evidence="4">cv. Williams 82</strain>
        <tissue evidence="3">Callus</tissue>
    </source>
</reference>
<feature type="region of interest" description="Disordered" evidence="1">
    <location>
        <begin position="1"/>
        <end position="80"/>
    </location>
</feature>
<dbReference type="STRING" id="3847.A0A0R0J409"/>
<dbReference type="Pfam" id="PF14303">
    <property type="entry name" value="NAM-associated"/>
    <property type="match status" value="1"/>
</dbReference>
<dbReference type="InParanoid" id="A0A0R0J409"/>
<dbReference type="InterPro" id="IPR029466">
    <property type="entry name" value="NAM-associated_C"/>
</dbReference>
<gene>
    <name evidence="3" type="ORF">GLYMA_08G292200</name>
</gene>
<evidence type="ECO:0000313" key="5">
    <source>
        <dbReference type="Proteomes" id="UP000008827"/>
    </source>
</evidence>
<feature type="compositionally biased region" description="Polar residues" evidence="1">
    <location>
        <begin position="1"/>
        <end position="13"/>
    </location>
</feature>
<feature type="compositionally biased region" description="Polar residues" evidence="1">
    <location>
        <begin position="50"/>
        <end position="80"/>
    </location>
</feature>
<proteinExistence type="predicted"/>
<reference evidence="4" key="2">
    <citation type="submission" date="2018-02" db="UniProtKB">
        <authorList>
            <consortium name="EnsemblPlants"/>
        </authorList>
    </citation>
    <scope>IDENTIFICATION</scope>
    <source>
        <strain evidence="4">Williams 82</strain>
    </source>
</reference>
<protein>
    <recommendedName>
        <fullName evidence="2">No apical meristem-associated C-terminal domain-containing protein</fullName>
    </recommendedName>
</protein>
<keyword evidence="5" id="KW-1185">Reference proteome</keyword>
<organism evidence="3">
    <name type="scientific">Glycine max</name>
    <name type="common">Soybean</name>
    <name type="synonym">Glycine hispida</name>
    <dbReference type="NCBI Taxonomy" id="3847"/>
    <lineage>
        <taxon>Eukaryota</taxon>
        <taxon>Viridiplantae</taxon>
        <taxon>Streptophyta</taxon>
        <taxon>Embryophyta</taxon>
        <taxon>Tracheophyta</taxon>
        <taxon>Spermatophyta</taxon>
        <taxon>Magnoliopsida</taxon>
        <taxon>eudicotyledons</taxon>
        <taxon>Gunneridae</taxon>
        <taxon>Pentapetalae</taxon>
        <taxon>rosids</taxon>
        <taxon>fabids</taxon>
        <taxon>Fabales</taxon>
        <taxon>Fabaceae</taxon>
        <taxon>Papilionoideae</taxon>
        <taxon>50 kb inversion clade</taxon>
        <taxon>NPAAA clade</taxon>
        <taxon>indigoferoid/millettioid clade</taxon>
        <taxon>Phaseoleae</taxon>
        <taxon>Glycine</taxon>
        <taxon>Glycine subgen. Soja</taxon>
    </lineage>
</organism>
<dbReference type="Proteomes" id="UP000008827">
    <property type="component" value="Chromosome 8"/>
</dbReference>
<evidence type="ECO:0000313" key="4">
    <source>
        <dbReference type="EnsemblPlants" id="KRH45759"/>
    </source>
</evidence>
<dbReference type="PANTHER" id="PTHR45023">
    <property type="match status" value="1"/>
</dbReference>
<accession>A0A0R0J409</accession>
<feature type="domain" description="No apical meristem-associated C-terminal" evidence="2">
    <location>
        <begin position="200"/>
        <end position="322"/>
    </location>
</feature>
<dbReference type="Gramene" id="KRH45759">
    <property type="protein sequence ID" value="KRH45759"/>
    <property type="gene ID" value="GLYMA_08G292200"/>
</dbReference>
<reference evidence="3" key="3">
    <citation type="submission" date="2018-07" db="EMBL/GenBank/DDBJ databases">
        <title>WGS assembly of Glycine max.</title>
        <authorList>
            <person name="Schmutz J."/>
            <person name="Cannon S."/>
            <person name="Schlueter J."/>
            <person name="Ma J."/>
            <person name="Mitros T."/>
            <person name="Nelson W."/>
            <person name="Hyten D."/>
            <person name="Song Q."/>
            <person name="Thelen J."/>
            <person name="Cheng J."/>
            <person name="Xu D."/>
            <person name="Hellsten U."/>
            <person name="May G."/>
            <person name="Yu Y."/>
            <person name="Sakurai T."/>
            <person name="Umezawa T."/>
            <person name="Bhattacharyya M."/>
            <person name="Sandhu D."/>
            <person name="Valliyodan B."/>
            <person name="Lindquist E."/>
            <person name="Peto M."/>
            <person name="Grant D."/>
            <person name="Shu S."/>
            <person name="Goodstein D."/>
            <person name="Barry K."/>
            <person name="Futrell-Griggs M."/>
            <person name="Abernathy B."/>
            <person name="Du J."/>
            <person name="Tian Z."/>
            <person name="Zhu L."/>
            <person name="Gill N."/>
            <person name="Joshi T."/>
            <person name="Libault M."/>
            <person name="Sethuraman A."/>
            <person name="Zhang X."/>
            <person name="Shinozaki K."/>
            <person name="Nguyen H."/>
            <person name="Wing R."/>
            <person name="Cregan P."/>
            <person name="Specht J."/>
            <person name="Grimwood J."/>
            <person name="Rokhsar D."/>
            <person name="Stacey G."/>
            <person name="Shoemaker R."/>
            <person name="Jackson S."/>
        </authorList>
    </citation>
    <scope>NUCLEOTIDE SEQUENCE</scope>
    <source>
        <tissue evidence="3">Callus</tissue>
    </source>
</reference>
<dbReference type="EnsemblPlants" id="KRH45759">
    <property type="protein sequence ID" value="KRH45759"/>
    <property type="gene ID" value="GLYMA_08G292200"/>
</dbReference>
<feature type="region of interest" description="Disordered" evidence="1">
    <location>
        <begin position="242"/>
        <end position="262"/>
    </location>
</feature>
<evidence type="ECO:0000313" key="3">
    <source>
        <dbReference type="EMBL" id="KRH45759.1"/>
    </source>
</evidence>